<gene>
    <name evidence="1" type="ORF">S01H1_23310</name>
</gene>
<dbReference type="EMBL" id="BARS01013414">
    <property type="protein sequence ID" value="GAF96542.1"/>
    <property type="molecule type" value="Genomic_DNA"/>
</dbReference>
<dbReference type="PANTHER" id="PTHR43395:SF8">
    <property type="entry name" value="HISTIDINE KINASE"/>
    <property type="match status" value="1"/>
</dbReference>
<evidence type="ECO:0000313" key="1">
    <source>
        <dbReference type="EMBL" id="GAF96542.1"/>
    </source>
</evidence>
<organism evidence="1">
    <name type="scientific">marine sediment metagenome</name>
    <dbReference type="NCBI Taxonomy" id="412755"/>
    <lineage>
        <taxon>unclassified sequences</taxon>
        <taxon>metagenomes</taxon>
        <taxon>ecological metagenomes</taxon>
    </lineage>
</organism>
<dbReference type="PANTHER" id="PTHR43395">
    <property type="entry name" value="SENSOR HISTIDINE KINASE CHEA"/>
    <property type="match status" value="1"/>
</dbReference>
<reference evidence="1" key="1">
    <citation type="journal article" date="2014" name="Front. Microbiol.">
        <title>High frequency of phylogenetically diverse reductive dehalogenase-homologous genes in deep subseafloor sedimentary metagenomes.</title>
        <authorList>
            <person name="Kawai M."/>
            <person name="Futagami T."/>
            <person name="Toyoda A."/>
            <person name="Takaki Y."/>
            <person name="Nishi S."/>
            <person name="Hori S."/>
            <person name="Arai W."/>
            <person name="Tsubouchi T."/>
            <person name="Morono Y."/>
            <person name="Uchiyama I."/>
            <person name="Ito T."/>
            <person name="Fujiyama A."/>
            <person name="Inagaki F."/>
            <person name="Takami H."/>
        </authorList>
    </citation>
    <scope>NUCLEOTIDE SEQUENCE</scope>
    <source>
        <strain evidence="1">Expedition CK06-06</strain>
    </source>
</reference>
<dbReference type="InterPro" id="IPR051315">
    <property type="entry name" value="Bact_Chemotaxis_CheA"/>
</dbReference>
<feature type="non-terminal residue" evidence="1">
    <location>
        <position position="151"/>
    </location>
</feature>
<sequence length="151" mass="17331">EMEATVSRLREQMRRLELEAEAQMASRFQREGDASTFDPLELDRFSQLQQLSRSLAESMSDLVSIQVGFDQLTRQSESLLMQQSRVSADLQESLMRTRMVPFDSLVPALRRTLRQTAVSLSKEALLRVEGAQGEMDRTLLERMKAPLEHML</sequence>
<protein>
    <submittedName>
        <fullName evidence="1">Uncharacterized protein</fullName>
    </submittedName>
</protein>
<name>X0U852_9ZZZZ</name>
<feature type="non-terminal residue" evidence="1">
    <location>
        <position position="1"/>
    </location>
</feature>
<accession>X0U852</accession>
<comment type="caution">
    <text evidence="1">The sequence shown here is derived from an EMBL/GenBank/DDBJ whole genome shotgun (WGS) entry which is preliminary data.</text>
</comment>
<proteinExistence type="predicted"/>
<dbReference type="AlphaFoldDB" id="X0U852"/>